<evidence type="ECO:0000313" key="3">
    <source>
        <dbReference type="Proteomes" id="UP000653454"/>
    </source>
</evidence>
<keyword evidence="3" id="KW-1185">Reference proteome</keyword>
<feature type="signal peptide" evidence="1">
    <location>
        <begin position="1"/>
        <end position="19"/>
    </location>
</feature>
<gene>
    <name evidence="2" type="ORF">PLXY2_LOCUS7692</name>
</gene>
<dbReference type="AlphaFoldDB" id="A0A8S4F7L0"/>
<dbReference type="Proteomes" id="UP000653454">
    <property type="component" value="Unassembled WGS sequence"/>
</dbReference>
<protein>
    <submittedName>
        <fullName evidence="2">(diamondback moth) hypothetical protein</fullName>
    </submittedName>
</protein>
<comment type="caution">
    <text evidence="2">The sequence shown here is derived from an EMBL/GenBank/DDBJ whole genome shotgun (WGS) entry which is preliminary data.</text>
</comment>
<sequence length="51" mass="5452">MKFLFVLSLIMMMVVIATAAPSPGAGVPGVDIFSEAMKQWMPKEMPGPLGK</sequence>
<evidence type="ECO:0000313" key="2">
    <source>
        <dbReference type="EMBL" id="CAG9122711.1"/>
    </source>
</evidence>
<organism evidence="2 3">
    <name type="scientific">Plutella xylostella</name>
    <name type="common">Diamondback moth</name>
    <name type="synonym">Plutella maculipennis</name>
    <dbReference type="NCBI Taxonomy" id="51655"/>
    <lineage>
        <taxon>Eukaryota</taxon>
        <taxon>Metazoa</taxon>
        <taxon>Ecdysozoa</taxon>
        <taxon>Arthropoda</taxon>
        <taxon>Hexapoda</taxon>
        <taxon>Insecta</taxon>
        <taxon>Pterygota</taxon>
        <taxon>Neoptera</taxon>
        <taxon>Endopterygota</taxon>
        <taxon>Lepidoptera</taxon>
        <taxon>Glossata</taxon>
        <taxon>Ditrysia</taxon>
        <taxon>Yponomeutoidea</taxon>
        <taxon>Plutellidae</taxon>
        <taxon>Plutella</taxon>
    </lineage>
</organism>
<proteinExistence type="predicted"/>
<dbReference type="EMBL" id="CAJHNJ030000027">
    <property type="protein sequence ID" value="CAG9122711.1"/>
    <property type="molecule type" value="Genomic_DNA"/>
</dbReference>
<accession>A0A8S4F7L0</accession>
<reference evidence="2" key="1">
    <citation type="submission" date="2020-11" db="EMBL/GenBank/DDBJ databases">
        <authorList>
            <person name="Whiteford S."/>
        </authorList>
    </citation>
    <scope>NUCLEOTIDE SEQUENCE</scope>
</reference>
<feature type="chain" id="PRO_5035716086" evidence="1">
    <location>
        <begin position="20"/>
        <end position="51"/>
    </location>
</feature>
<evidence type="ECO:0000256" key="1">
    <source>
        <dbReference type="SAM" id="SignalP"/>
    </source>
</evidence>
<keyword evidence="1" id="KW-0732">Signal</keyword>
<name>A0A8S4F7L0_PLUXY</name>